<dbReference type="Proteomes" id="UP000095287">
    <property type="component" value="Unplaced"/>
</dbReference>
<dbReference type="AlphaFoldDB" id="A0A1I8A0N4"/>
<evidence type="ECO:0000313" key="2">
    <source>
        <dbReference type="WBParaSite" id="L893_g31794.t1"/>
    </source>
</evidence>
<dbReference type="WBParaSite" id="L893_g31794.t1">
    <property type="protein sequence ID" value="L893_g31794.t1"/>
    <property type="gene ID" value="L893_g31794"/>
</dbReference>
<name>A0A1I8A0N4_9BILA</name>
<evidence type="ECO:0000313" key="1">
    <source>
        <dbReference type="Proteomes" id="UP000095287"/>
    </source>
</evidence>
<keyword evidence="1" id="KW-1185">Reference proteome</keyword>
<reference evidence="2" key="1">
    <citation type="submission" date="2016-11" db="UniProtKB">
        <authorList>
            <consortium name="WormBaseParasite"/>
        </authorList>
    </citation>
    <scope>IDENTIFICATION</scope>
</reference>
<accession>A0A1I8A0N4</accession>
<sequence>MLTLILRTPCVNVTLLLRRKEVSSIGLKINLGFRVIRLTGHLVAVVDQICRGAAKSALSSRIFASALRFGLLSSSLR</sequence>
<protein>
    <submittedName>
        <fullName evidence="2">Uncharacterized protein</fullName>
    </submittedName>
</protein>
<proteinExistence type="predicted"/>
<organism evidence="1 2">
    <name type="scientific">Steinernema glaseri</name>
    <dbReference type="NCBI Taxonomy" id="37863"/>
    <lineage>
        <taxon>Eukaryota</taxon>
        <taxon>Metazoa</taxon>
        <taxon>Ecdysozoa</taxon>
        <taxon>Nematoda</taxon>
        <taxon>Chromadorea</taxon>
        <taxon>Rhabditida</taxon>
        <taxon>Tylenchina</taxon>
        <taxon>Panagrolaimomorpha</taxon>
        <taxon>Strongyloidoidea</taxon>
        <taxon>Steinernematidae</taxon>
        <taxon>Steinernema</taxon>
    </lineage>
</organism>